<dbReference type="OrthoDB" id="232702at2"/>
<comment type="subcellular location">
    <subcellularLocation>
        <location evidence="1">Cell membrane</location>
        <topology evidence="1">Multi-pass membrane protein</topology>
    </subcellularLocation>
</comment>
<evidence type="ECO:0000259" key="9">
    <source>
        <dbReference type="Pfam" id="PF02366"/>
    </source>
</evidence>
<dbReference type="KEGG" id="knv:Pan216_06490"/>
<feature type="domain" description="ArnT-like N-terminal" evidence="9">
    <location>
        <begin position="26"/>
        <end position="199"/>
    </location>
</feature>
<feature type="transmembrane region" description="Helical" evidence="8">
    <location>
        <begin position="301"/>
        <end position="317"/>
    </location>
</feature>
<proteinExistence type="predicted"/>
<dbReference type="InterPro" id="IPR050297">
    <property type="entry name" value="LipidA_mod_glycosyltrf_83"/>
</dbReference>
<evidence type="ECO:0000256" key="2">
    <source>
        <dbReference type="ARBA" id="ARBA00022475"/>
    </source>
</evidence>
<organism evidence="10 11">
    <name type="scientific">Kolteria novifilia</name>
    <dbReference type="NCBI Taxonomy" id="2527975"/>
    <lineage>
        <taxon>Bacteria</taxon>
        <taxon>Pseudomonadati</taxon>
        <taxon>Planctomycetota</taxon>
        <taxon>Planctomycetia</taxon>
        <taxon>Kolteriales</taxon>
        <taxon>Kolteriaceae</taxon>
        <taxon>Kolteria</taxon>
    </lineage>
</organism>
<feature type="transmembrane region" description="Helical" evidence="8">
    <location>
        <begin position="87"/>
        <end position="108"/>
    </location>
</feature>
<gene>
    <name evidence="10" type="primary">arnT_3</name>
    <name evidence="10" type="ORF">Pan216_06490</name>
</gene>
<reference evidence="10 11" key="1">
    <citation type="submission" date="2019-02" db="EMBL/GenBank/DDBJ databases">
        <title>Deep-cultivation of Planctomycetes and their phenomic and genomic characterization uncovers novel biology.</title>
        <authorList>
            <person name="Wiegand S."/>
            <person name="Jogler M."/>
            <person name="Boedeker C."/>
            <person name="Pinto D."/>
            <person name="Vollmers J."/>
            <person name="Rivas-Marin E."/>
            <person name="Kohn T."/>
            <person name="Peeters S.H."/>
            <person name="Heuer A."/>
            <person name="Rast P."/>
            <person name="Oberbeckmann S."/>
            <person name="Bunk B."/>
            <person name="Jeske O."/>
            <person name="Meyerdierks A."/>
            <person name="Storesund J.E."/>
            <person name="Kallscheuer N."/>
            <person name="Luecker S."/>
            <person name="Lage O.M."/>
            <person name="Pohl T."/>
            <person name="Merkel B.J."/>
            <person name="Hornburger P."/>
            <person name="Mueller R.-W."/>
            <person name="Bruemmer F."/>
            <person name="Labrenz M."/>
            <person name="Spormann A.M."/>
            <person name="Op den Camp H."/>
            <person name="Overmann J."/>
            <person name="Amann R."/>
            <person name="Jetten M.S.M."/>
            <person name="Mascher T."/>
            <person name="Medema M.H."/>
            <person name="Devos D.P."/>
            <person name="Kaster A.-K."/>
            <person name="Ovreas L."/>
            <person name="Rohde M."/>
            <person name="Galperin M.Y."/>
            <person name="Jogler C."/>
        </authorList>
    </citation>
    <scope>NUCLEOTIDE SEQUENCE [LARGE SCALE GENOMIC DNA]</scope>
    <source>
        <strain evidence="10 11">Pan216</strain>
    </source>
</reference>
<protein>
    <submittedName>
        <fullName evidence="10">Undecaprenyl phosphate-alpha-4-amino-4-deoxy-L-arabinose arabinosyl transferase</fullName>
        <ecNumber evidence="10">2.4.2.43</ecNumber>
    </submittedName>
</protein>
<evidence type="ECO:0000313" key="11">
    <source>
        <dbReference type="Proteomes" id="UP000317093"/>
    </source>
</evidence>
<dbReference type="GO" id="GO:0010041">
    <property type="term" value="P:response to iron(III) ion"/>
    <property type="evidence" value="ECO:0007669"/>
    <property type="project" value="TreeGrafter"/>
</dbReference>
<dbReference type="Pfam" id="PF02366">
    <property type="entry name" value="PMT"/>
    <property type="match status" value="1"/>
</dbReference>
<keyword evidence="3 10" id="KW-0328">Glycosyltransferase</keyword>
<feature type="transmembrane region" description="Helical" evidence="8">
    <location>
        <begin position="210"/>
        <end position="232"/>
    </location>
</feature>
<dbReference type="GO" id="GO:0103015">
    <property type="term" value="F:4-amino-4-deoxy-L-arabinose transferase activity"/>
    <property type="evidence" value="ECO:0007669"/>
    <property type="project" value="UniProtKB-EC"/>
</dbReference>
<dbReference type="Proteomes" id="UP000317093">
    <property type="component" value="Chromosome"/>
</dbReference>
<keyword evidence="4 10" id="KW-0808">Transferase</keyword>
<evidence type="ECO:0000256" key="7">
    <source>
        <dbReference type="ARBA" id="ARBA00023136"/>
    </source>
</evidence>
<dbReference type="GO" id="GO:0006493">
    <property type="term" value="P:protein O-linked glycosylation"/>
    <property type="evidence" value="ECO:0007669"/>
    <property type="project" value="InterPro"/>
</dbReference>
<dbReference type="PANTHER" id="PTHR33908:SF3">
    <property type="entry name" value="UNDECAPRENYL PHOSPHATE-ALPHA-4-AMINO-4-DEOXY-L-ARABINOSE ARABINOSYL TRANSFERASE"/>
    <property type="match status" value="1"/>
</dbReference>
<evidence type="ECO:0000313" key="10">
    <source>
        <dbReference type="EMBL" id="QDU59816.1"/>
    </source>
</evidence>
<dbReference type="GO" id="GO:0005886">
    <property type="term" value="C:plasma membrane"/>
    <property type="evidence" value="ECO:0007669"/>
    <property type="project" value="UniProtKB-SubCell"/>
</dbReference>
<evidence type="ECO:0000256" key="5">
    <source>
        <dbReference type="ARBA" id="ARBA00022692"/>
    </source>
</evidence>
<accession>A0A518AYL4</accession>
<evidence type="ECO:0000256" key="8">
    <source>
        <dbReference type="SAM" id="Phobius"/>
    </source>
</evidence>
<feature type="transmembrane region" description="Helical" evidence="8">
    <location>
        <begin position="170"/>
        <end position="198"/>
    </location>
</feature>
<dbReference type="InterPro" id="IPR003342">
    <property type="entry name" value="ArnT-like_N"/>
</dbReference>
<evidence type="ECO:0000256" key="1">
    <source>
        <dbReference type="ARBA" id="ARBA00004651"/>
    </source>
</evidence>
<evidence type="ECO:0000256" key="4">
    <source>
        <dbReference type="ARBA" id="ARBA00022679"/>
    </source>
</evidence>
<dbReference type="GO" id="GO:0000030">
    <property type="term" value="F:mannosyltransferase activity"/>
    <property type="evidence" value="ECO:0007669"/>
    <property type="project" value="InterPro"/>
</dbReference>
<dbReference type="GO" id="GO:0009103">
    <property type="term" value="P:lipopolysaccharide biosynthetic process"/>
    <property type="evidence" value="ECO:0007669"/>
    <property type="project" value="UniProtKB-ARBA"/>
</dbReference>
<evidence type="ECO:0000256" key="6">
    <source>
        <dbReference type="ARBA" id="ARBA00022989"/>
    </source>
</evidence>
<keyword evidence="2" id="KW-1003">Cell membrane</keyword>
<feature type="transmembrane region" description="Helical" evidence="8">
    <location>
        <begin position="261"/>
        <end position="280"/>
    </location>
</feature>
<dbReference type="PANTHER" id="PTHR33908">
    <property type="entry name" value="MANNOSYLTRANSFERASE YKCB-RELATED"/>
    <property type="match status" value="1"/>
</dbReference>
<evidence type="ECO:0000256" key="3">
    <source>
        <dbReference type="ARBA" id="ARBA00022676"/>
    </source>
</evidence>
<dbReference type="EC" id="2.4.2.43" evidence="10"/>
<dbReference type="RefSeq" id="WP_145254694.1">
    <property type="nucleotide sequence ID" value="NZ_CP036279.1"/>
</dbReference>
<keyword evidence="11" id="KW-1185">Reference proteome</keyword>
<dbReference type="EMBL" id="CP036279">
    <property type="protein sequence ID" value="QDU59816.1"/>
    <property type="molecule type" value="Genomic_DNA"/>
</dbReference>
<feature type="transmembrane region" description="Helical" evidence="8">
    <location>
        <begin position="361"/>
        <end position="380"/>
    </location>
</feature>
<keyword evidence="5 8" id="KW-0812">Transmembrane</keyword>
<dbReference type="AlphaFoldDB" id="A0A518AYL4"/>
<sequence length="491" mass="55770">MNSKMSRWHVAWGILLLASGAVLFTNLGGYRPLTTHEVYVGQTSREMLAAGTWTTPRFLGEPRWQKPPLGYWQVMLTSSLAGESTTWLTRFPSALAGLALVVLLTVWATRRFGRPIGWWTGFIQATSVGMLTQARLAEVDMTLTFLVALSLVSYSMAVRSTRWSRSLYRLFWLAMALSLLAKGPVGPFLILPVVTLHAMWLPGKRHRWRWLDPVGIVLFLGVSLSWPVAVLMNEPNAWGVWRAEALGRFLRDPNGVVRIPFYYVVAALWLTLPWTPCWLAHWIRHARRRHSWRTLRAEDRLLVLWFLVPLVLLSLSGGKQEHYLLPALAPMSIWSARWLSRLRLSWRPMAWPRWGVMRGPGLVPACALVVVIALAHGWVLPLVHGRHRAANWARALAEHLEPGTSVEALGHSVLWLSFYVDAPLDRVDSLEEFFAKPSDRARWVLTTRRVLRDVRPRYRVLKELAPLDAVDDKHQFVLAKLAPLPAPPAAN</sequence>
<keyword evidence="6 8" id="KW-1133">Transmembrane helix</keyword>
<name>A0A518AYL4_9BACT</name>
<keyword evidence="7 8" id="KW-0472">Membrane</keyword>
<feature type="transmembrane region" description="Helical" evidence="8">
    <location>
        <begin position="139"/>
        <end position="158"/>
    </location>
</feature>